<sequence length="92" mass="10496">MKVCASGPKRSYQSEPAVVLLRALRNAYAHRRDDWNFGNAKLPLRWRQLDLVAGMQGLTVSEMIFLNEQLLLINDAIHLLDPDNALTTQVHR</sequence>
<dbReference type="AlphaFoldDB" id="Q3BWH9"/>
<dbReference type="HOGENOM" id="CLU_2412436_0_0_6"/>
<dbReference type="Proteomes" id="UP000007069">
    <property type="component" value="Chromosome"/>
</dbReference>
<accession>Q3BWH9</accession>
<dbReference type="STRING" id="456327.BJD11_16880"/>
<reference evidence="1 2" key="1">
    <citation type="journal article" date="2005" name="J. Bacteriol.">
        <title>Insights into genome plasticity and pathogenicity of the plant pathogenic Bacterium Xanthomonas campestris pv. vesicatoria revealed by the complete genome sequence.</title>
        <authorList>
            <person name="Thieme F."/>
            <person name="Koebnik R."/>
            <person name="Bekel T."/>
            <person name="Berger C."/>
            <person name="Boch J."/>
            <person name="Buettner D."/>
            <person name="Caldana C."/>
            <person name="Gaigalat L."/>
            <person name="Goesmann A."/>
            <person name="Kay S."/>
            <person name="Kirchner O."/>
            <person name="Lanz C."/>
            <person name="Linke B."/>
            <person name="McHardy A.C."/>
            <person name="Meyer F."/>
            <person name="Mittenhuber G."/>
            <person name="Nies D.H."/>
            <person name="Niesbach-Kloesgen U."/>
            <person name="Patschkowski T."/>
            <person name="Rueckert C."/>
            <person name="Rupp O."/>
            <person name="Schneicker S."/>
            <person name="Schuster S.C."/>
            <person name="Vorhoelter F.J."/>
            <person name="Weber E."/>
            <person name="Puehler A."/>
            <person name="Bonas U."/>
            <person name="Bartels D."/>
            <person name="Kaiser O."/>
        </authorList>
    </citation>
    <scope>NUCLEOTIDE SEQUENCE [LARGE SCALE GENOMIC DNA]</scope>
    <source>
        <strain evidence="1 2">85-10</strain>
    </source>
</reference>
<evidence type="ECO:0000313" key="2">
    <source>
        <dbReference type="Proteomes" id="UP000007069"/>
    </source>
</evidence>
<gene>
    <name evidence="1" type="ordered locus">XCV1153</name>
</gene>
<name>Q3BWH9_XANE5</name>
<proteinExistence type="predicted"/>
<dbReference type="KEGG" id="xcv:XCV1153"/>
<evidence type="ECO:0000313" key="1">
    <source>
        <dbReference type="EMBL" id="CAJ22784.1"/>
    </source>
</evidence>
<protein>
    <submittedName>
        <fullName evidence="1">Uncharacterized protein</fullName>
    </submittedName>
</protein>
<organism evidence="2">
    <name type="scientific">Xanthomonas euvesicatoria pv. vesicatoria (strain 85-10)</name>
    <name type="common">Xanthomonas campestris pv. vesicatoria</name>
    <dbReference type="NCBI Taxonomy" id="316273"/>
    <lineage>
        <taxon>Bacteria</taxon>
        <taxon>Pseudomonadati</taxon>
        <taxon>Pseudomonadota</taxon>
        <taxon>Gammaproteobacteria</taxon>
        <taxon>Lysobacterales</taxon>
        <taxon>Lysobacteraceae</taxon>
        <taxon>Xanthomonas</taxon>
    </lineage>
</organism>
<dbReference type="EMBL" id="AM039952">
    <property type="protein sequence ID" value="CAJ22784.1"/>
    <property type="molecule type" value="Genomic_DNA"/>
</dbReference>